<accession>A0A381V743</accession>
<reference evidence="1" key="1">
    <citation type="submission" date="2018-05" db="EMBL/GenBank/DDBJ databases">
        <authorList>
            <person name="Lanie J.A."/>
            <person name="Ng W.-L."/>
            <person name="Kazmierczak K.M."/>
            <person name="Andrzejewski T.M."/>
            <person name="Davidsen T.M."/>
            <person name="Wayne K.J."/>
            <person name="Tettelin H."/>
            <person name="Glass J.I."/>
            <person name="Rusch D."/>
            <person name="Podicherti R."/>
            <person name="Tsui H.-C.T."/>
            <person name="Winkler M.E."/>
        </authorList>
    </citation>
    <scope>NUCLEOTIDE SEQUENCE</scope>
</reference>
<name>A0A381V743_9ZZZZ</name>
<proteinExistence type="predicted"/>
<gene>
    <name evidence="1" type="ORF">METZ01_LOCUS89050</name>
</gene>
<evidence type="ECO:0000313" key="1">
    <source>
        <dbReference type="EMBL" id="SVA36196.1"/>
    </source>
</evidence>
<dbReference type="AlphaFoldDB" id="A0A381V743"/>
<sequence>MNPEPIDLLFRPEAPSSFLELDENHPDPFDPCWDMPEFGEVVACVTTGANLVHFFDVSVRVDVWGLRVGSDIHYYIQHPIGQEALHEPTYRKSAAPLTLGEMYDFLMNAVRLFEGKDNMFEDVSRDPMDSRAGVENFLQFFEVSGDYPDLDRLVRQRFIERWG</sequence>
<dbReference type="EMBL" id="UINC01008035">
    <property type="protein sequence ID" value="SVA36196.1"/>
    <property type="molecule type" value="Genomic_DNA"/>
</dbReference>
<organism evidence="1">
    <name type="scientific">marine metagenome</name>
    <dbReference type="NCBI Taxonomy" id="408172"/>
    <lineage>
        <taxon>unclassified sequences</taxon>
        <taxon>metagenomes</taxon>
        <taxon>ecological metagenomes</taxon>
    </lineage>
</organism>
<protein>
    <submittedName>
        <fullName evidence="1">Uncharacterized protein</fullName>
    </submittedName>
</protein>